<keyword evidence="3" id="KW-1185">Reference proteome</keyword>
<accession>A0A927I3D4</accession>
<comment type="caution">
    <text evidence="2">The sequence shown here is derived from an EMBL/GenBank/DDBJ whole genome shotgun (WGS) entry which is preliminary data.</text>
</comment>
<dbReference type="EMBL" id="JACXWY010000025">
    <property type="protein sequence ID" value="MBD3848923.1"/>
    <property type="molecule type" value="Genomic_DNA"/>
</dbReference>
<evidence type="ECO:0000259" key="1">
    <source>
        <dbReference type="Pfam" id="PF08410"/>
    </source>
</evidence>
<protein>
    <submittedName>
        <fullName evidence="2">DUF1737 domain-containing protein</fullName>
    </submittedName>
</protein>
<proteinExistence type="predicted"/>
<dbReference type="Proteomes" id="UP000619295">
    <property type="component" value="Unassembled WGS sequence"/>
</dbReference>
<name>A0A927I3D4_9HYPH</name>
<dbReference type="RefSeq" id="WP_112765245.1">
    <property type="nucleotide sequence ID" value="NZ_JACXWY010000025.1"/>
</dbReference>
<evidence type="ECO:0000313" key="2">
    <source>
        <dbReference type="EMBL" id="MBD3848923.1"/>
    </source>
</evidence>
<reference evidence="2" key="1">
    <citation type="submission" date="2020-09" db="EMBL/GenBank/DDBJ databases">
        <title>Bosea spartocytisi sp. nov. a root nodule endophyte of Spartocytisus supranubius in the high mountain ecosystem fo the Teide National Park (Canary Islands, Spain).</title>
        <authorList>
            <person name="Pulido-Suarez L."/>
            <person name="Peix A."/>
            <person name="Igual J.M."/>
            <person name="Socas-Perez N."/>
            <person name="Velazquez E."/>
            <person name="Flores-Felix J.D."/>
            <person name="Leon-Barrios M."/>
        </authorList>
    </citation>
    <scope>NUCLEOTIDE SEQUENCE</scope>
    <source>
        <strain evidence="2">SSUT16</strain>
    </source>
</reference>
<organism evidence="2 3">
    <name type="scientific">Bosea spartocytisi</name>
    <dbReference type="NCBI Taxonomy" id="2773451"/>
    <lineage>
        <taxon>Bacteria</taxon>
        <taxon>Pseudomonadati</taxon>
        <taxon>Pseudomonadota</taxon>
        <taxon>Alphaproteobacteria</taxon>
        <taxon>Hyphomicrobiales</taxon>
        <taxon>Boseaceae</taxon>
        <taxon>Bosea</taxon>
    </lineage>
</organism>
<dbReference type="Pfam" id="PF08410">
    <property type="entry name" value="DUF1737"/>
    <property type="match status" value="1"/>
</dbReference>
<gene>
    <name evidence="2" type="ORF">IED13_24760</name>
</gene>
<dbReference type="AlphaFoldDB" id="A0A927I3D4"/>
<sequence>MAKRTTLYRYLTGPDDAAFCHRVTEALSQGWSLYGQPTLTFDAAQGRVICGQAITKDVDVPYTPALKLSEQ</sequence>
<dbReference type="InterPro" id="IPR013619">
    <property type="entry name" value="DUF1737"/>
</dbReference>
<feature type="domain" description="DUF1737" evidence="1">
    <location>
        <begin position="6"/>
        <end position="57"/>
    </location>
</feature>
<evidence type="ECO:0000313" key="3">
    <source>
        <dbReference type="Proteomes" id="UP000619295"/>
    </source>
</evidence>